<dbReference type="SUPFAM" id="SSF48403">
    <property type="entry name" value="Ankyrin repeat"/>
    <property type="match status" value="1"/>
</dbReference>
<dbReference type="Proteomes" id="UP001216907">
    <property type="component" value="Unassembled WGS sequence"/>
</dbReference>
<dbReference type="PROSITE" id="PS50088">
    <property type="entry name" value="ANK_REPEAT"/>
    <property type="match status" value="1"/>
</dbReference>
<dbReference type="Gene3D" id="1.25.40.20">
    <property type="entry name" value="Ankyrin repeat-containing domain"/>
    <property type="match status" value="1"/>
</dbReference>
<organism evidence="2 3">
    <name type="scientific">Paludisphaera mucosa</name>
    <dbReference type="NCBI Taxonomy" id="3030827"/>
    <lineage>
        <taxon>Bacteria</taxon>
        <taxon>Pseudomonadati</taxon>
        <taxon>Planctomycetota</taxon>
        <taxon>Planctomycetia</taxon>
        <taxon>Isosphaerales</taxon>
        <taxon>Isosphaeraceae</taxon>
        <taxon>Paludisphaera</taxon>
    </lineage>
</organism>
<name>A0ABT6FJH3_9BACT</name>
<dbReference type="PROSITE" id="PS50297">
    <property type="entry name" value="ANK_REP_REGION"/>
    <property type="match status" value="1"/>
</dbReference>
<protein>
    <recommendedName>
        <fullName evidence="4">Ankyrin repeat domain-containing protein</fullName>
    </recommendedName>
</protein>
<dbReference type="InterPro" id="IPR002110">
    <property type="entry name" value="Ankyrin_rpt"/>
</dbReference>
<evidence type="ECO:0000256" key="1">
    <source>
        <dbReference type="PROSITE-ProRule" id="PRU00023"/>
    </source>
</evidence>
<dbReference type="EMBL" id="JARRAG010000002">
    <property type="protein sequence ID" value="MDG3007732.1"/>
    <property type="molecule type" value="Genomic_DNA"/>
</dbReference>
<evidence type="ECO:0000313" key="3">
    <source>
        <dbReference type="Proteomes" id="UP001216907"/>
    </source>
</evidence>
<accession>A0ABT6FJH3</accession>
<keyword evidence="3" id="KW-1185">Reference proteome</keyword>
<sequence>MAKRHLPVRPDLDQLRRQAKDLMRQIRRGDAAALADLAEHHPERVDPGSARLADSQLALARSYGVPSWPRLVLACRIVDAIWLDDEDALRTMLLKHPTSIHETARGTERCNWGPPLSYAANLGRDRIIAMLHGLGATDLDKAIGRATLQGRIDTARKLYDLMGRPQPPEDCLGGPAYTLSATGTALMFEFGARVRDADGRRLAPVDVVLETDSRKPAAKHQILEMYVRHGLELPDTPTMALHRGRIDLLEDHLRRDPLLIGRTFSHEEIYPPELGCHDEVLATHGTPLGGATLLHMCADYGEIEIAAWLLDRGMDPDAKAEVDADGFGGHTALFSAVVSQVNFWPNHSGTPHETSLTRLLLDRGADPTIRASLRKRLHPGYDEPAMHVSRDVTPLSWGERFHFKKLVSAPAMKLIAERMGLPEAGRR</sequence>
<evidence type="ECO:0008006" key="4">
    <source>
        <dbReference type="Google" id="ProtNLM"/>
    </source>
</evidence>
<comment type="caution">
    <text evidence="2">The sequence shown here is derived from an EMBL/GenBank/DDBJ whole genome shotgun (WGS) entry which is preliminary data.</text>
</comment>
<dbReference type="InterPro" id="IPR036770">
    <property type="entry name" value="Ankyrin_rpt-contain_sf"/>
</dbReference>
<dbReference type="Pfam" id="PF00023">
    <property type="entry name" value="Ank"/>
    <property type="match status" value="1"/>
</dbReference>
<reference evidence="2 3" key="1">
    <citation type="submission" date="2023-03" db="EMBL/GenBank/DDBJ databases">
        <title>Paludisphaera mucosa sp. nov. a novel planctomycete from northern fen.</title>
        <authorList>
            <person name="Ivanova A."/>
        </authorList>
    </citation>
    <scope>NUCLEOTIDE SEQUENCE [LARGE SCALE GENOMIC DNA]</scope>
    <source>
        <strain evidence="2 3">Pla2</strain>
    </source>
</reference>
<dbReference type="RefSeq" id="WP_277864004.1">
    <property type="nucleotide sequence ID" value="NZ_JARRAG010000002.1"/>
</dbReference>
<proteinExistence type="predicted"/>
<evidence type="ECO:0000313" key="2">
    <source>
        <dbReference type="EMBL" id="MDG3007732.1"/>
    </source>
</evidence>
<keyword evidence="1" id="KW-0040">ANK repeat</keyword>
<dbReference type="SMART" id="SM00248">
    <property type="entry name" value="ANK"/>
    <property type="match status" value="3"/>
</dbReference>
<gene>
    <name evidence="2" type="ORF">PZE19_28555</name>
</gene>
<feature type="repeat" description="ANK" evidence="1">
    <location>
        <begin position="289"/>
        <end position="321"/>
    </location>
</feature>